<dbReference type="PROSITE" id="PS00523">
    <property type="entry name" value="SULFATASE_1"/>
    <property type="match status" value="1"/>
</dbReference>
<dbReference type="RefSeq" id="WP_089321654.1">
    <property type="nucleotide sequence ID" value="NZ_FZOQ01000035.1"/>
</dbReference>
<feature type="signal peptide" evidence="5">
    <location>
        <begin position="1"/>
        <end position="19"/>
    </location>
</feature>
<dbReference type="PANTHER" id="PTHR42693:SF53">
    <property type="entry name" value="ENDO-4-O-SULFATASE"/>
    <property type="match status" value="1"/>
</dbReference>
<evidence type="ECO:0000256" key="5">
    <source>
        <dbReference type="SAM" id="SignalP"/>
    </source>
</evidence>
<dbReference type="CDD" id="cd16145">
    <property type="entry name" value="ARS_like"/>
    <property type="match status" value="1"/>
</dbReference>
<dbReference type="InterPro" id="IPR024607">
    <property type="entry name" value="Sulfatase_CS"/>
</dbReference>
<dbReference type="Gene3D" id="3.40.720.10">
    <property type="entry name" value="Alkaline Phosphatase, subunit A"/>
    <property type="match status" value="1"/>
</dbReference>
<feature type="domain" description="Sulfatase N-terminal" evidence="6">
    <location>
        <begin position="23"/>
        <end position="360"/>
    </location>
</feature>
<evidence type="ECO:0000256" key="2">
    <source>
        <dbReference type="ARBA" id="ARBA00022723"/>
    </source>
</evidence>
<evidence type="ECO:0000256" key="4">
    <source>
        <dbReference type="ARBA" id="ARBA00022837"/>
    </source>
</evidence>
<organism evidence="7 8">
    <name type="scientific">Pontibacter ummariensis</name>
    <dbReference type="NCBI Taxonomy" id="1610492"/>
    <lineage>
        <taxon>Bacteria</taxon>
        <taxon>Pseudomonadati</taxon>
        <taxon>Bacteroidota</taxon>
        <taxon>Cytophagia</taxon>
        <taxon>Cytophagales</taxon>
        <taxon>Hymenobacteraceae</taxon>
        <taxon>Pontibacter</taxon>
    </lineage>
</organism>
<keyword evidence="2" id="KW-0479">Metal-binding</keyword>
<dbReference type="Proteomes" id="UP000198432">
    <property type="component" value="Unassembled WGS sequence"/>
</dbReference>
<evidence type="ECO:0000313" key="8">
    <source>
        <dbReference type="Proteomes" id="UP000198432"/>
    </source>
</evidence>
<keyword evidence="5" id="KW-0732">Signal</keyword>
<proteinExistence type="inferred from homology"/>
<accession>A0A239L2I6</accession>
<dbReference type="InterPro" id="IPR017850">
    <property type="entry name" value="Alkaline_phosphatase_core_sf"/>
</dbReference>
<dbReference type="PANTHER" id="PTHR42693">
    <property type="entry name" value="ARYLSULFATASE FAMILY MEMBER"/>
    <property type="match status" value="1"/>
</dbReference>
<sequence>MKKLTLLLLSCCCTLAAFAQKKPNVVFILVDDMGYGDLGCYGQELIETPNLDKLAANGVRFTQFYAGTSVCAPSRASLMTGKHTGHTPVRGNFEIEPEGQYPIPDSTFTMAEMFLRAGYTTGLFGKWGLGYPSSAGEPNKQGFDRFFGYNCQRQSHNFFPDHLWDNGQRVDLSNTPTDQQEYAADIIQKEALNFLEDNANNPFFLYLAYTLPHAALQLPEGDEVFEKYKRKFNEQPQPVKAGWQGVGYQPQAYPKAAYAAMVTKVDNYIGEVVQALKTQGIEKNTLIVFASDNGPHREGGNQPEFFNSSGGFRGIKRDLYEGGIRVPVIASWPSMIRKGRQSDYIGAFWDFLPTFAELTGQPAPQNIDGISILPMLTSKGKQAQHKFLYWEFHEDGGRQAVRLGDWKGVRIGVVADSRAPVQLFNLATDPAETTDVSAVHPEVVQEIERIMEFAHVEHESFPLVTDRLSK</sequence>
<keyword evidence="8" id="KW-1185">Reference proteome</keyword>
<dbReference type="EMBL" id="FZOQ01000035">
    <property type="protein sequence ID" value="SNT24786.1"/>
    <property type="molecule type" value="Genomic_DNA"/>
</dbReference>
<dbReference type="Pfam" id="PF00884">
    <property type="entry name" value="Sulfatase"/>
    <property type="match status" value="1"/>
</dbReference>
<evidence type="ECO:0000313" key="7">
    <source>
        <dbReference type="EMBL" id="SNT24786.1"/>
    </source>
</evidence>
<reference evidence="8" key="1">
    <citation type="submission" date="2017-06" db="EMBL/GenBank/DDBJ databases">
        <authorList>
            <person name="Varghese N."/>
            <person name="Submissions S."/>
        </authorList>
    </citation>
    <scope>NUCLEOTIDE SEQUENCE [LARGE SCALE GENOMIC DNA]</scope>
    <source>
        <strain evidence="8">NKM1</strain>
    </source>
</reference>
<comment type="similarity">
    <text evidence="1">Belongs to the sulfatase family.</text>
</comment>
<dbReference type="InterPro" id="IPR050738">
    <property type="entry name" value="Sulfatase"/>
</dbReference>
<evidence type="ECO:0000256" key="3">
    <source>
        <dbReference type="ARBA" id="ARBA00022801"/>
    </source>
</evidence>
<name>A0A239L2I6_9BACT</name>
<evidence type="ECO:0000259" key="6">
    <source>
        <dbReference type="Pfam" id="PF00884"/>
    </source>
</evidence>
<dbReference type="Gene3D" id="3.30.1120.10">
    <property type="match status" value="1"/>
</dbReference>
<protein>
    <submittedName>
        <fullName evidence="7">Arylsulfatase A</fullName>
    </submittedName>
</protein>
<dbReference type="AlphaFoldDB" id="A0A239L2I6"/>
<feature type="chain" id="PRO_5012896027" evidence="5">
    <location>
        <begin position="20"/>
        <end position="470"/>
    </location>
</feature>
<dbReference type="GO" id="GO:0046872">
    <property type="term" value="F:metal ion binding"/>
    <property type="evidence" value="ECO:0007669"/>
    <property type="project" value="UniProtKB-KW"/>
</dbReference>
<dbReference type="GO" id="GO:0004065">
    <property type="term" value="F:arylsulfatase activity"/>
    <property type="evidence" value="ECO:0007669"/>
    <property type="project" value="TreeGrafter"/>
</dbReference>
<gene>
    <name evidence="7" type="ORF">SAMN06296052_1351</name>
</gene>
<dbReference type="SUPFAM" id="SSF53649">
    <property type="entry name" value="Alkaline phosphatase-like"/>
    <property type="match status" value="1"/>
</dbReference>
<evidence type="ECO:0000256" key="1">
    <source>
        <dbReference type="ARBA" id="ARBA00008779"/>
    </source>
</evidence>
<dbReference type="OrthoDB" id="976866at2"/>
<dbReference type="InterPro" id="IPR000917">
    <property type="entry name" value="Sulfatase_N"/>
</dbReference>
<keyword evidence="4" id="KW-0106">Calcium</keyword>
<keyword evidence="3" id="KW-0378">Hydrolase</keyword>